<dbReference type="InterPro" id="IPR036866">
    <property type="entry name" value="RibonucZ/Hydroxyglut_hydro"/>
</dbReference>
<keyword evidence="3" id="KW-0479">Metal-binding</keyword>
<evidence type="ECO:0000313" key="8">
    <source>
        <dbReference type="Proteomes" id="UP001143362"/>
    </source>
</evidence>
<dbReference type="RefSeq" id="WP_279244271.1">
    <property type="nucleotide sequence ID" value="NZ_SHNN01000001.1"/>
</dbReference>
<sequence length="301" mass="32130">MNGLLRTLTFILVLLVALPAAILLPAHWQIRQLETPPLPAMNVLLAAIETNLGPTSIHYLNTASQTGPDGTIDHPGILLRWESGKTLLIDTGMPPAQAIAFGKPMESLLKAQPTQTFGAMDEQLGDAANAITGIVFTHLHSDHTDGLAGICAAQSAPATVYQTPIQSTQSNYTTGSGVDAIARANCTQTTLDDALLMPLPGFPGVLALAAGGHTPGSTIYFAKVAERVWVMAGDISNDKHSIIADQPKPWIYSNFIVPENATRLGDLRRYLAQLDARPDFAVVIQHDVQAMRDSGMAAWKP</sequence>
<dbReference type="InterPro" id="IPR051013">
    <property type="entry name" value="MBL_superfamily_lactonases"/>
</dbReference>
<dbReference type="PANTHER" id="PTHR42978:SF2">
    <property type="entry name" value="102 KBASES UNSTABLE REGION: FROM 1 TO 119443"/>
    <property type="match status" value="1"/>
</dbReference>
<evidence type="ECO:0000313" key="7">
    <source>
        <dbReference type="EMBL" id="MCX2980294.1"/>
    </source>
</evidence>
<keyword evidence="5" id="KW-0862">Zinc</keyword>
<evidence type="ECO:0000256" key="5">
    <source>
        <dbReference type="ARBA" id="ARBA00022833"/>
    </source>
</evidence>
<dbReference type="PANTHER" id="PTHR42978">
    <property type="entry name" value="QUORUM-QUENCHING LACTONASE YTNP-RELATED-RELATED"/>
    <property type="match status" value="1"/>
</dbReference>
<dbReference type="Proteomes" id="UP001143362">
    <property type="component" value="Unassembled WGS sequence"/>
</dbReference>
<protein>
    <submittedName>
        <fullName evidence="7">MBL fold metallo-hydrolase</fullName>
    </submittedName>
</protein>
<dbReference type="Gene3D" id="3.60.15.10">
    <property type="entry name" value="Ribonuclease Z/Hydroxyacylglutathione hydrolase-like"/>
    <property type="match status" value="1"/>
</dbReference>
<keyword evidence="4" id="KW-0378">Hydrolase</keyword>
<name>A0ABT3TFU6_9GAMM</name>
<evidence type="ECO:0000256" key="4">
    <source>
        <dbReference type="ARBA" id="ARBA00022801"/>
    </source>
</evidence>
<organism evidence="7 8">
    <name type="scientific">Candidatus Litorirhabdus singularis</name>
    <dbReference type="NCBI Taxonomy" id="2518993"/>
    <lineage>
        <taxon>Bacteria</taxon>
        <taxon>Pseudomonadati</taxon>
        <taxon>Pseudomonadota</taxon>
        <taxon>Gammaproteobacteria</taxon>
        <taxon>Cellvibrionales</taxon>
        <taxon>Halieaceae</taxon>
        <taxon>Candidatus Litorirhabdus</taxon>
    </lineage>
</organism>
<evidence type="ECO:0000256" key="2">
    <source>
        <dbReference type="ARBA" id="ARBA00007749"/>
    </source>
</evidence>
<comment type="cofactor">
    <cofactor evidence="1">
        <name>Zn(2+)</name>
        <dbReference type="ChEBI" id="CHEBI:29105"/>
    </cofactor>
</comment>
<feature type="domain" description="Metallo-beta-lactamase" evidence="6">
    <location>
        <begin position="73"/>
        <end position="286"/>
    </location>
</feature>
<dbReference type="EMBL" id="SHNN01000001">
    <property type="protein sequence ID" value="MCX2980294.1"/>
    <property type="molecule type" value="Genomic_DNA"/>
</dbReference>
<comment type="caution">
    <text evidence="7">The sequence shown here is derived from an EMBL/GenBank/DDBJ whole genome shotgun (WGS) entry which is preliminary data.</text>
</comment>
<evidence type="ECO:0000259" key="6">
    <source>
        <dbReference type="SMART" id="SM00849"/>
    </source>
</evidence>
<proteinExistence type="inferred from homology"/>
<dbReference type="SUPFAM" id="SSF56281">
    <property type="entry name" value="Metallo-hydrolase/oxidoreductase"/>
    <property type="match status" value="1"/>
</dbReference>
<dbReference type="SMART" id="SM00849">
    <property type="entry name" value="Lactamase_B"/>
    <property type="match status" value="1"/>
</dbReference>
<comment type="similarity">
    <text evidence="2">Belongs to the metallo-beta-lactamase superfamily.</text>
</comment>
<evidence type="ECO:0000256" key="1">
    <source>
        <dbReference type="ARBA" id="ARBA00001947"/>
    </source>
</evidence>
<gene>
    <name evidence="7" type="ORF">EYC98_05350</name>
</gene>
<reference evidence="7" key="1">
    <citation type="submission" date="2019-02" db="EMBL/GenBank/DDBJ databases">
        <authorList>
            <person name="Li S.-H."/>
        </authorList>
    </citation>
    <scope>NUCLEOTIDE SEQUENCE</scope>
    <source>
        <strain evidence="7">IMCC14734</strain>
    </source>
</reference>
<keyword evidence="8" id="KW-1185">Reference proteome</keyword>
<dbReference type="Pfam" id="PF00753">
    <property type="entry name" value="Lactamase_B"/>
    <property type="match status" value="1"/>
</dbReference>
<accession>A0ABT3TFU6</accession>
<dbReference type="InterPro" id="IPR001279">
    <property type="entry name" value="Metallo-B-lactamas"/>
</dbReference>
<evidence type="ECO:0000256" key="3">
    <source>
        <dbReference type="ARBA" id="ARBA00022723"/>
    </source>
</evidence>